<evidence type="ECO:0000313" key="2">
    <source>
        <dbReference type="EMBL" id="WOL02906.1"/>
    </source>
</evidence>
<accession>A0AAQ3KC41</accession>
<sequence length="386" mass="44698">MYCGYSTATIALREKPSLCHSRRLAILDNGGGDDFPLRGLSINPRFLLYGYYLRQSSLIYWSPLRSFLAGHDGHSYSRMSLLDDEPYSAGVPARRGGSRDCYCCCCCSSQRSFRRDPYRENYGDRIWEDEADSDEFDRSRRYPRREVEIRSSDGEKMRSLRARKDRSCSICPSCGHGSKTSGGRNIGRELGKKANATARKVREGQKMEDDIGYDSSEESNYDVRLSNRKGRGKTKIMSLSRQEKEEDRHFTEEDEFNIRDSRRKSGNYSRISVANEDFNMDSKSNNVVHLRKVDKDKHFTSIKQHAVVDQQLVEKDNQEFDKRVQKDASWSVSSHRRDEGYNGRPHTIRRESREGFQKVVSDIHEDDTMMISRSKKFADERKVDMA</sequence>
<feature type="region of interest" description="Disordered" evidence="1">
    <location>
        <begin position="194"/>
        <end position="218"/>
    </location>
</feature>
<dbReference type="EMBL" id="CP136892">
    <property type="protein sequence ID" value="WOL02906.1"/>
    <property type="molecule type" value="Genomic_DNA"/>
</dbReference>
<evidence type="ECO:0000256" key="1">
    <source>
        <dbReference type="SAM" id="MobiDB-lite"/>
    </source>
</evidence>
<proteinExistence type="predicted"/>
<dbReference type="AlphaFoldDB" id="A0AAQ3KC41"/>
<gene>
    <name evidence="2" type="ORF">Cni_G11625</name>
</gene>
<feature type="compositionally biased region" description="Basic and acidic residues" evidence="1">
    <location>
        <begin position="241"/>
        <end position="252"/>
    </location>
</feature>
<dbReference type="Proteomes" id="UP001327560">
    <property type="component" value="Chromosome 3"/>
</dbReference>
<protein>
    <submittedName>
        <fullName evidence="2">tRNA(Adenine(34)) deaminase, chloroplastic-like</fullName>
    </submittedName>
</protein>
<feature type="region of interest" description="Disordered" evidence="1">
    <location>
        <begin position="324"/>
        <end position="355"/>
    </location>
</feature>
<name>A0AAQ3KC41_9LILI</name>
<keyword evidence="3" id="KW-1185">Reference proteome</keyword>
<reference evidence="2 3" key="1">
    <citation type="submission" date="2023-10" db="EMBL/GenBank/DDBJ databases">
        <title>Chromosome-scale genome assembly provides insights into flower coloration mechanisms of Canna indica.</title>
        <authorList>
            <person name="Li C."/>
        </authorList>
    </citation>
    <scope>NUCLEOTIDE SEQUENCE [LARGE SCALE GENOMIC DNA]</scope>
    <source>
        <tissue evidence="2">Flower</tissue>
    </source>
</reference>
<feature type="region of interest" description="Disordered" evidence="1">
    <location>
        <begin position="233"/>
        <end position="252"/>
    </location>
</feature>
<evidence type="ECO:0000313" key="3">
    <source>
        <dbReference type="Proteomes" id="UP001327560"/>
    </source>
</evidence>
<organism evidence="2 3">
    <name type="scientific">Canna indica</name>
    <name type="common">Indian-shot</name>
    <dbReference type="NCBI Taxonomy" id="4628"/>
    <lineage>
        <taxon>Eukaryota</taxon>
        <taxon>Viridiplantae</taxon>
        <taxon>Streptophyta</taxon>
        <taxon>Embryophyta</taxon>
        <taxon>Tracheophyta</taxon>
        <taxon>Spermatophyta</taxon>
        <taxon>Magnoliopsida</taxon>
        <taxon>Liliopsida</taxon>
        <taxon>Zingiberales</taxon>
        <taxon>Cannaceae</taxon>
        <taxon>Canna</taxon>
    </lineage>
</organism>
<feature type="compositionally biased region" description="Basic and acidic residues" evidence="1">
    <location>
        <begin position="200"/>
        <end position="209"/>
    </location>
</feature>